<gene>
    <name evidence="1" type="ORF">BDK51DRAFT_30466</name>
</gene>
<proteinExistence type="predicted"/>
<keyword evidence="2" id="KW-1185">Reference proteome</keyword>
<dbReference type="EMBL" id="KZ997084">
    <property type="protein sequence ID" value="RKO87895.1"/>
    <property type="molecule type" value="Genomic_DNA"/>
</dbReference>
<sequence>MKRKHIHLWSTPWCKASAPSLLGLAINLYRWIPGMAVKRVPSTAFPARKNTFAGHLLSSRRSILLRQYEAAFAPSVHSMTTPPRPFNSLKMPSTPASAKGRTAKWRRPWDCTSASSQTLSEATISTTRAVIVSPLRCFSNHTFTCGVCAMIVHSSCNSFGSTASSWGAEPVGRPSWLT</sequence>
<accession>A0A4P9W8U4</accession>
<name>A0A4P9W8U4_9FUNG</name>
<dbReference type="AlphaFoldDB" id="A0A4P9W8U4"/>
<organism evidence="1 2">
    <name type="scientific">Blyttiomyces helicus</name>
    <dbReference type="NCBI Taxonomy" id="388810"/>
    <lineage>
        <taxon>Eukaryota</taxon>
        <taxon>Fungi</taxon>
        <taxon>Fungi incertae sedis</taxon>
        <taxon>Chytridiomycota</taxon>
        <taxon>Chytridiomycota incertae sedis</taxon>
        <taxon>Chytridiomycetes</taxon>
        <taxon>Chytridiomycetes incertae sedis</taxon>
        <taxon>Blyttiomyces</taxon>
    </lineage>
</organism>
<evidence type="ECO:0000313" key="1">
    <source>
        <dbReference type="EMBL" id="RKO87895.1"/>
    </source>
</evidence>
<reference evidence="2" key="1">
    <citation type="journal article" date="2018" name="Nat. Microbiol.">
        <title>Leveraging single-cell genomics to expand the fungal tree of life.</title>
        <authorList>
            <person name="Ahrendt S.R."/>
            <person name="Quandt C.A."/>
            <person name="Ciobanu D."/>
            <person name="Clum A."/>
            <person name="Salamov A."/>
            <person name="Andreopoulos B."/>
            <person name="Cheng J.F."/>
            <person name="Woyke T."/>
            <person name="Pelin A."/>
            <person name="Henrissat B."/>
            <person name="Reynolds N.K."/>
            <person name="Benny G.L."/>
            <person name="Smith M.E."/>
            <person name="James T.Y."/>
            <person name="Grigoriev I.V."/>
        </authorList>
    </citation>
    <scope>NUCLEOTIDE SEQUENCE [LARGE SCALE GENOMIC DNA]</scope>
</reference>
<dbReference type="Proteomes" id="UP000269721">
    <property type="component" value="Unassembled WGS sequence"/>
</dbReference>
<evidence type="ECO:0000313" key="2">
    <source>
        <dbReference type="Proteomes" id="UP000269721"/>
    </source>
</evidence>
<protein>
    <submittedName>
        <fullName evidence="1">Uncharacterized protein</fullName>
    </submittedName>
</protein>